<dbReference type="GeneID" id="75194152"/>
<dbReference type="AlphaFoldDB" id="A0A5E7GJZ9"/>
<proteinExistence type="predicted"/>
<reference evidence="2 3" key="1">
    <citation type="submission" date="2019-09" db="EMBL/GenBank/DDBJ databases">
        <authorList>
            <person name="Chandra G."/>
            <person name="Truman W A."/>
        </authorList>
    </citation>
    <scope>NUCLEOTIDE SEQUENCE [LARGE SCALE GENOMIC DNA]</scope>
    <source>
        <strain evidence="2">PS847</strain>
    </source>
</reference>
<name>A0A5E7GJZ9_PSEFL</name>
<sequence length="56" mass="6663">MSTYDRKARLEQIEREFAEYDEAVRNRDKRENGKLWLLFGFGLYCVLLGFMLGISL</sequence>
<dbReference type="RefSeq" id="WP_163032915.1">
    <property type="nucleotide sequence ID" value="NZ_CABVIC010000001.1"/>
</dbReference>
<dbReference type="EMBL" id="CABVIC010000001">
    <property type="protein sequence ID" value="VVO54212.1"/>
    <property type="molecule type" value="Genomic_DNA"/>
</dbReference>
<keyword evidence="1" id="KW-0812">Transmembrane</keyword>
<gene>
    <name evidence="2" type="ORF">PS847_00446</name>
</gene>
<keyword evidence="1" id="KW-0472">Membrane</keyword>
<protein>
    <submittedName>
        <fullName evidence="2">Uncharacterized protein</fullName>
    </submittedName>
</protein>
<evidence type="ECO:0000313" key="3">
    <source>
        <dbReference type="Proteomes" id="UP000326067"/>
    </source>
</evidence>
<accession>A0A5E7GJZ9</accession>
<evidence type="ECO:0000256" key="1">
    <source>
        <dbReference type="SAM" id="Phobius"/>
    </source>
</evidence>
<evidence type="ECO:0000313" key="2">
    <source>
        <dbReference type="EMBL" id="VVO54212.1"/>
    </source>
</evidence>
<dbReference type="Proteomes" id="UP000326067">
    <property type="component" value="Unassembled WGS sequence"/>
</dbReference>
<keyword evidence="1" id="KW-1133">Transmembrane helix</keyword>
<feature type="transmembrane region" description="Helical" evidence="1">
    <location>
        <begin position="35"/>
        <end position="54"/>
    </location>
</feature>
<organism evidence="2 3">
    <name type="scientific">Pseudomonas fluorescens</name>
    <dbReference type="NCBI Taxonomy" id="294"/>
    <lineage>
        <taxon>Bacteria</taxon>
        <taxon>Pseudomonadati</taxon>
        <taxon>Pseudomonadota</taxon>
        <taxon>Gammaproteobacteria</taxon>
        <taxon>Pseudomonadales</taxon>
        <taxon>Pseudomonadaceae</taxon>
        <taxon>Pseudomonas</taxon>
    </lineage>
</organism>